<keyword evidence="1" id="KW-1133">Transmembrane helix</keyword>
<reference evidence="2 3" key="1">
    <citation type="submission" date="2024-04" db="EMBL/GenBank/DDBJ databases">
        <title>Arthrobacter sp. from Plains bison fecal sample.</title>
        <authorList>
            <person name="Ruzzini A."/>
        </authorList>
    </citation>
    <scope>NUCLEOTIDE SEQUENCE [LARGE SCALE GENOMIC DNA]</scope>
    <source>
        <strain evidence="2 3">EINP1</strain>
    </source>
</reference>
<keyword evidence="1" id="KW-0472">Membrane</keyword>
<evidence type="ECO:0008006" key="4">
    <source>
        <dbReference type="Google" id="ProtNLM"/>
    </source>
</evidence>
<name>A0ABZ2ZRM1_9MICC</name>
<dbReference type="EMBL" id="CP151657">
    <property type="protein sequence ID" value="WZP14609.1"/>
    <property type="molecule type" value="Genomic_DNA"/>
</dbReference>
<feature type="transmembrane region" description="Helical" evidence="1">
    <location>
        <begin position="34"/>
        <end position="55"/>
    </location>
</feature>
<accession>A0ABZ2ZRM1</accession>
<evidence type="ECO:0000256" key="1">
    <source>
        <dbReference type="SAM" id="Phobius"/>
    </source>
</evidence>
<protein>
    <recommendedName>
        <fullName evidence="4">Fibronectin type-III domain-containing protein</fullName>
    </recommendedName>
</protein>
<keyword evidence="1" id="KW-0812">Transmembrane</keyword>
<organism evidence="2 3">
    <name type="scientific">Arthrobacter citreus</name>
    <dbReference type="NCBI Taxonomy" id="1670"/>
    <lineage>
        <taxon>Bacteria</taxon>
        <taxon>Bacillati</taxon>
        <taxon>Actinomycetota</taxon>
        <taxon>Actinomycetes</taxon>
        <taxon>Micrococcales</taxon>
        <taxon>Micrococcaceae</taxon>
        <taxon>Arthrobacter</taxon>
    </lineage>
</organism>
<dbReference type="Proteomes" id="UP001448858">
    <property type="component" value="Chromosome"/>
</dbReference>
<evidence type="ECO:0000313" key="2">
    <source>
        <dbReference type="EMBL" id="WZP14609.1"/>
    </source>
</evidence>
<sequence>MSKKQLGAASDSESVSNGGGWFTRLRAQPGFRSATIAFVLTVVLGLGGSAAYAYWSLRIDANLIVATERPDLPSVAAPICNDRSFYTRVSWTAPAGMPGDAVYVLRISTSRDTVDYAFPAQTTFFEPASLRVNGEPLNSWMGLRTGSMTISTGFLAPGVAAPGVVDVGTQILSPSKASPATSLRSNSSLISWFTC</sequence>
<proteinExistence type="predicted"/>
<keyword evidence="3" id="KW-1185">Reference proteome</keyword>
<dbReference type="RefSeq" id="WP_342022260.1">
    <property type="nucleotide sequence ID" value="NZ_CP151657.1"/>
</dbReference>
<gene>
    <name evidence="2" type="ORF">AAE021_10385</name>
</gene>
<evidence type="ECO:0000313" key="3">
    <source>
        <dbReference type="Proteomes" id="UP001448858"/>
    </source>
</evidence>